<dbReference type="HOGENOM" id="CLU_152361_2_0_2"/>
<dbReference type="KEGG" id="nph:NP_3646A"/>
<keyword evidence="1" id="KW-1133">Transmembrane helix</keyword>
<dbReference type="RefSeq" id="WP_011323532.1">
    <property type="nucleotide sequence ID" value="NC_007426.1"/>
</dbReference>
<accession>A0A1U7EXK5</accession>
<keyword evidence="1 2" id="KW-0812">Transmembrane</keyword>
<dbReference type="EMBL" id="CR936257">
    <property type="protein sequence ID" value="CAI49914.1"/>
    <property type="molecule type" value="Genomic_DNA"/>
</dbReference>
<dbReference type="Proteomes" id="UP000002698">
    <property type="component" value="Chromosome"/>
</dbReference>
<gene>
    <name evidence="2" type="primary">abc24u</name>
    <name evidence="2" type="ordered locus">NP_3646A</name>
</gene>
<reference evidence="2 3" key="1">
    <citation type="journal article" date="2005" name="Genome Res.">
        <title>Living with two extremes: conclusions from the genome sequence of Natronomonas pharaonis.</title>
        <authorList>
            <person name="Falb M."/>
            <person name="Pfeiffer F."/>
            <person name="Palm P."/>
            <person name="Rodewald K."/>
            <person name="Hickmann V."/>
            <person name="Tittor J."/>
            <person name="Oesterhelt D."/>
        </authorList>
    </citation>
    <scope>NUCLEOTIDE SEQUENCE [LARGE SCALE GENOMIC DNA]</scope>
    <source>
        <strain evidence="3">ATCC 35678 / DSM 2160 / CIP 103997 / JCM 8858 / NBRC 14720 / NCIMB 2260 / Gabara</strain>
    </source>
</reference>
<feature type="transmembrane region" description="Helical" evidence="1">
    <location>
        <begin position="6"/>
        <end position="30"/>
    </location>
</feature>
<proteinExistence type="predicted"/>
<dbReference type="Pfam" id="PF05437">
    <property type="entry name" value="AzlD"/>
    <property type="match status" value="1"/>
</dbReference>
<dbReference type="AlphaFoldDB" id="A0A1U7EXK5"/>
<dbReference type="eggNOG" id="arCOG06625">
    <property type="taxonomic scope" value="Archaea"/>
</dbReference>
<protein>
    <submittedName>
        <fullName evidence="2">ABC-type transport system accessory transmembrane protein</fullName>
    </submittedName>
</protein>
<keyword evidence="3" id="KW-1185">Reference proteome</keyword>
<dbReference type="InterPro" id="IPR008407">
    <property type="entry name" value="Brnchd-chn_aa_trnsp_AzlD"/>
</dbReference>
<dbReference type="EnsemblBacteria" id="CAI49914">
    <property type="protein sequence ID" value="CAI49914"/>
    <property type="gene ID" value="NP_3646A"/>
</dbReference>
<evidence type="ECO:0000313" key="3">
    <source>
        <dbReference type="Proteomes" id="UP000002698"/>
    </source>
</evidence>
<name>A0A1U7EXK5_NATPD</name>
<keyword evidence="1" id="KW-0472">Membrane</keyword>
<dbReference type="GeneID" id="3702442"/>
<organism evidence="2 3">
    <name type="scientific">Natronomonas pharaonis (strain ATCC 35678 / DSM 2160 / CIP 103997 / JCM 8858 / NBRC 14720 / NCIMB 2260 / Gabara)</name>
    <name type="common">Halobacterium pharaonis</name>
    <dbReference type="NCBI Taxonomy" id="348780"/>
    <lineage>
        <taxon>Archaea</taxon>
        <taxon>Methanobacteriati</taxon>
        <taxon>Methanobacteriota</taxon>
        <taxon>Stenosarchaea group</taxon>
        <taxon>Halobacteria</taxon>
        <taxon>Halobacteriales</taxon>
        <taxon>Natronomonadaceae</taxon>
        <taxon>Natronomonas</taxon>
    </lineage>
</organism>
<evidence type="ECO:0000256" key="1">
    <source>
        <dbReference type="SAM" id="Phobius"/>
    </source>
</evidence>
<dbReference type="STRING" id="348780.NP_3646A"/>
<evidence type="ECO:0000313" key="2">
    <source>
        <dbReference type="EMBL" id="CAI49914.1"/>
    </source>
</evidence>
<sequence length="100" mass="9933">MLELGTLTVGVILGMAVLTYITKAGGLWLLGHVDIGDRTEAALEALPGAIIIAIVAPELASGGPAEWAAAAVAAGVAIKTDNLLISLAAAMGALVVFRGL</sequence>